<dbReference type="InterPro" id="IPR014716">
    <property type="entry name" value="Fibrinogen_a/b/g_C_1"/>
</dbReference>
<dbReference type="Pfam" id="PF00147">
    <property type="entry name" value="Fibrinogen_C"/>
    <property type="match status" value="1"/>
</dbReference>
<feature type="domain" description="Fibrinogen C-terminal" evidence="2">
    <location>
        <begin position="36"/>
        <end position="252"/>
    </location>
</feature>
<proteinExistence type="predicted"/>
<dbReference type="CDD" id="cd00087">
    <property type="entry name" value="FReD"/>
    <property type="match status" value="1"/>
</dbReference>
<keyword evidence="4" id="KW-1185">Reference proteome</keyword>
<keyword evidence="1" id="KW-1015">Disulfide bond</keyword>
<dbReference type="PROSITE" id="PS00514">
    <property type="entry name" value="FIBRINOGEN_C_1"/>
    <property type="match status" value="1"/>
</dbReference>
<evidence type="ECO:0000259" key="2">
    <source>
        <dbReference type="PROSITE" id="PS51406"/>
    </source>
</evidence>
<dbReference type="InterPro" id="IPR020837">
    <property type="entry name" value="Fibrinogen_CS"/>
</dbReference>
<dbReference type="PANTHER" id="PTHR19143">
    <property type="entry name" value="FIBRINOGEN/TENASCIN/ANGIOPOEITIN"/>
    <property type="match status" value="1"/>
</dbReference>
<dbReference type="Gene3D" id="3.90.215.10">
    <property type="entry name" value="Gamma Fibrinogen, chain A, domain 1"/>
    <property type="match status" value="1"/>
</dbReference>
<evidence type="ECO:0000313" key="4">
    <source>
        <dbReference type="Proteomes" id="UP000069940"/>
    </source>
</evidence>
<dbReference type="PANTHER" id="PTHR19143:SF327">
    <property type="entry name" value="FI21813P1-RELATED"/>
    <property type="match status" value="1"/>
</dbReference>
<evidence type="ECO:0000256" key="1">
    <source>
        <dbReference type="ARBA" id="ARBA00023157"/>
    </source>
</evidence>
<reference evidence="3" key="2">
    <citation type="submission" date="2025-05" db="UniProtKB">
        <authorList>
            <consortium name="EnsemblMetazoa"/>
        </authorList>
    </citation>
    <scope>IDENTIFICATION</scope>
    <source>
        <strain evidence="3">Foshan</strain>
    </source>
</reference>
<dbReference type="InterPro" id="IPR036056">
    <property type="entry name" value="Fibrinogen-like_C"/>
</dbReference>
<accession>A0ABM2A482</accession>
<dbReference type="InterPro" id="IPR002181">
    <property type="entry name" value="Fibrinogen_a/b/g_C_dom"/>
</dbReference>
<reference evidence="4" key="1">
    <citation type="journal article" date="2015" name="Proc. Natl. Acad. Sci. U.S.A.">
        <title>Genome sequence of the Asian Tiger mosquito, Aedes albopictus, reveals insights into its biology, genetics, and evolution.</title>
        <authorList>
            <person name="Chen X.G."/>
            <person name="Jiang X."/>
            <person name="Gu J."/>
            <person name="Xu M."/>
            <person name="Wu Y."/>
            <person name="Deng Y."/>
            <person name="Zhang C."/>
            <person name="Bonizzoni M."/>
            <person name="Dermauw W."/>
            <person name="Vontas J."/>
            <person name="Armbruster P."/>
            <person name="Huang X."/>
            <person name="Yang Y."/>
            <person name="Zhang H."/>
            <person name="He W."/>
            <person name="Peng H."/>
            <person name="Liu Y."/>
            <person name="Wu K."/>
            <person name="Chen J."/>
            <person name="Lirakis M."/>
            <person name="Topalis P."/>
            <person name="Van Leeuwen T."/>
            <person name="Hall A.B."/>
            <person name="Jiang X."/>
            <person name="Thorpe C."/>
            <person name="Mueller R.L."/>
            <person name="Sun C."/>
            <person name="Waterhouse R.M."/>
            <person name="Yan G."/>
            <person name="Tu Z.J."/>
            <person name="Fang X."/>
            <person name="James A.A."/>
        </authorList>
    </citation>
    <scope>NUCLEOTIDE SEQUENCE [LARGE SCALE GENOMIC DNA]</scope>
    <source>
        <strain evidence="4">Foshan</strain>
    </source>
</reference>
<sequence>MECKFGEHMVALQRAEKSKSLELDDQFLVLKDAIKQNSGAYFSSCRGVPSGHSNMFMIRPPVPNTLPFMVYCEQSYLGGSWMVIHKRFDGSLDFNRGWEEYKEGFGEPNGEHWIGLEKIHRITQSGDHELLVVLKDFDGRAKMALYDGFDVDTEGAKYKLSIGKYDHGDAGDSLSLINGARFSAIDQDNDQHPDGFCAKHYQSGWWFKYCSNSNLNGLYRSTDENNMTMNWFSFRHDLQGLKEASMMIREKVKVG</sequence>
<organism evidence="3 4">
    <name type="scientific">Aedes albopictus</name>
    <name type="common">Asian tiger mosquito</name>
    <name type="synonym">Stegomyia albopicta</name>
    <dbReference type="NCBI Taxonomy" id="7160"/>
    <lineage>
        <taxon>Eukaryota</taxon>
        <taxon>Metazoa</taxon>
        <taxon>Ecdysozoa</taxon>
        <taxon>Arthropoda</taxon>
        <taxon>Hexapoda</taxon>
        <taxon>Insecta</taxon>
        <taxon>Pterygota</taxon>
        <taxon>Neoptera</taxon>
        <taxon>Endopterygota</taxon>
        <taxon>Diptera</taxon>
        <taxon>Nematocera</taxon>
        <taxon>Culicoidea</taxon>
        <taxon>Culicidae</taxon>
        <taxon>Culicinae</taxon>
        <taxon>Aedini</taxon>
        <taxon>Aedes</taxon>
        <taxon>Stegomyia</taxon>
    </lineage>
</organism>
<dbReference type="SUPFAM" id="SSF56496">
    <property type="entry name" value="Fibrinogen C-terminal domain-like"/>
    <property type="match status" value="1"/>
</dbReference>
<dbReference type="SMART" id="SM00186">
    <property type="entry name" value="FBG"/>
    <property type="match status" value="1"/>
</dbReference>
<name>A0ABM2A482_AEDAL</name>
<dbReference type="PROSITE" id="PS51406">
    <property type="entry name" value="FIBRINOGEN_C_2"/>
    <property type="match status" value="1"/>
</dbReference>
<evidence type="ECO:0000313" key="3">
    <source>
        <dbReference type="EnsemblMetazoa" id="AALFPA23_024283.P36220"/>
    </source>
</evidence>
<protein>
    <recommendedName>
        <fullName evidence="2">Fibrinogen C-terminal domain-containing protein</fullName>
    </recommendedName>
</protein>
<dbReference type="InterPro" id="IPR050373">
    <property type="entry name" value="Fibrinogen_C-term_domain"/>
</dbReference>
<dbReference type="EnsemblMetazoa" id="AALFPA23_024283.R36220">
    <property type="protein sequence ID" value="AALFPA23_024283.P36220"/>
    <property type="gene ID" value="AALFPA23_024283"/>
</dbReference>
<dbReference type="GeneID" id="109409872"/>
<dbReference type="RefSeq" id="XP_062711740.1">
    <property type="nucleotide sequence ID" value="XM_062855756.1"/>
</dbReference>
<dbReference type="Proteomes" id="UP000069940">
    <property type="component" value="Unassembled WGS sequence"/>
</dbReference>